<feature type="transmembrane region" description="Helical" evidence="10">
    <location>
        <begin position="41"/>
        <end position="61"/>
    </location>
</feature>
<dbReference type="Proteomes" id="UP000277300">
    <property type="component" value="Unassembled WGS sequence"/>
</dbReference>
<sequence>MTVSFEDVMRVVTTVSALYMCASPSAAVYRIHRCHNVGNASVLPFATLWVCNHIWMLYGYITGNEFPVLTTYAIGDALSIVFLAVYIRWATERARVLKTCAIALICNALVTAFVLLGERGAFPISQHALILIVGIVAVASSLVLYASPLAAIKVVVQTRSSASLPFAMILAGVINNLLWLVYGAIINDMFLLVPTVINVALGLVQVALYGVYHPSRASAVSDLPCQTPKDEIPFSYAVMVPDTPTPIATAPIIMVNGELEVCKIAIEQPCILEEQR</sequence>
<keyword evidence="7" id="KW-0677">Repeat</keyword>
<evidence type="ECO:0000313" key="12">
    <source>
        <dbReference type="Proteomes" id="UP000277300"/>
    </source>
</evidence>
<dbReference type="GO" id="GO:0005886">
    <property type="term" value="C:plasma membrane"/>
    <property type="evidence" value="ECO:0007669"/>
    <property type="project" value="UniProtKB-SubCell"/>
</dbReference>
<protein>
    <recommendedName>
        <fullName evidence="13">Bidirectional sugar transporter SWEET</fullName>
    </recommendedName>
</protein>
<feature type="transmembrane region" description="Helical" evidence="10">
    <location>
        <begin position="191"/>
        <end position="212"/>
    </location>
</feature>
<reference evidence="11 12" key="1">
    <citation type="submission" date="2018-07" db="EMBL/GenBank/DDBJ databases">
        <title>Genome sequencing of oomycete isolates from Chile give support for New Zealand origin for Phytophthora kernoviae and make available the first Nothophytophthora sp. genome.</title>
        <authorList>
            <person name="Studholme D.J."/>
            <person name="Sanfuentes E."/>
            <person name="Panda P."/>
            <person name="Hill R."/>
            <person name="Sambles C."/>
            <person name="Grant M."/>
            <person name="Williams N.M."/>
            <person name="Mcdougal R.L."/>
        </authorList>
    </citation>
    <scope>NUCLEOTIDE SEQUENCE [LARGE SCALE GENOMIC DNA]</scope>
    <source>
        <strain evidence="11">Chile6</strain>
    </source>
</reference>
<feature type="transmembrane region" description="Helical" evidence="10">
    <location>
        <begin position="164"/>
        <end position="185"/>
    </location>
</feature>
<dbReference type="PANTHER" id="PTHR10791:SF30">
    <property type="entry name" value="SUGAR TRANSPORTER SWEET1"/>
    <property type="match status" value="1"/>
</dbReference>
<keyword evidence="3" id="KW-0813">Transport</keyword>
<dbReference type="OrthoDB" id="409725at2759"/>
<evidence type="ECO:0000313" key="11">
    <source>
        <dbReference type="EMBL" id="RLN61399.1"/>
    </source>
</evidence>
<dbReference type="InterPro" id="IPR004316">
    <property type="entry name" value="SWEET_rpt"/>
</dbReference>
<evidence type="ECO:0000256" key="6">
    <source>
        <dbReference type="ARBA" id="ARBA00022692"/>
    </source>
</evidence>
<name>A0A3F2RNZ1_9STRA</name>
<keyword evidence="8 10" id="KW-1133">Transmembrane helix</keyword>
<accession>A0A3F2RNZ1</accession>
<keyword evidence="4" id="KW-1003">Cell membrane</keyword>
<evidence type="ECO:0000256" key="3">
    <source>
        <dbReference type="ARBA" id="ARBA00022448"/>
    </source>
</evidence>
<evidence type="ECO:0008006" key="13">
    <source>
        <dbReference type="Google" id="ProtNLM"/>
    </source>
</evidence>
<dbReference type="FunFam" id="1.20.1280.290:FF:000007">
    <property type="entry name" value="Bidirectional sugar transporter SWEET7"/>
    <property type="match status" value="2"/>
</dbReference>
<evidence type="ECO:0000256" key="5">
    <source>
        <dbReference type="ARBA" id="ARBA00022597"/>
    </source>
</evidence>
<gene>
    <name evidence="11" type="ORF">BBP00_00005426</name>
</gene>
<evidence type="ECO:0000256" key="1">
    <source>
        <dbReference type="ARBA" id="ARBA00004651"/>
    </source>
</evidence>
<feature type="transmembrane region" description="Helical" evidence="10">
    <location>
        <begin position="67"/>
        <end position="89"/>
    </location>
</feature>
<dbReference type="AlphaFoldDB" id="A0A3F2RNZ1"/>
<proteinExistence type="inferred from homology"/>
<comment type="similarity">
    <text evidence="2">Belongs to the SWEET sugar transporter family.</text>
</comment>
<dbReference type="EMBL" id="MBDO02000158">
    <property type="protein sequence ID" value="RLN61399.1"/>
    <property type="molecule type" value="Genomic_DNA"/>
</dbReference>
<keyword evidence="9 10" id="KW-0472">Membrane</keyword>
<dbReference type="InterPro" id="IPR047664">
    <property type="entry name" value="SWEET"/>
</dbReference>
<feature type="transmembrane region" description="Helical" evidence="10">
    <location>
        <begin position="96"/>
        <end position="116"/>
    </location>
</feature>
<comment type="subcellular location">
    <subcellularLocation>
        <location evidence="1">Cell membrane</location>
        <topology evidence="1">Multi-pass membrane protein</topology>
    </subcellularLocation>
</comment>
<keyword evidence="5" id="KW-0762">Sugar transport</keyword>
<dbReference type="PANTHER" id="PTHR10791">
    <property type="entry name" value="RAG1-ACTIVATING PROTEIN 1"/>
    <property type="match status" value="1"/>
</dbReference>
<feature type="transmembrane region" description="Helical" evidence="10">
    <location>
        <begin position="128"/>
        <end position="152"/>
    </location>
</feature>
<evidence type="ECO:0000256" key="4">
    <source>
        <dbReference type="ARBA" id="ARBA00022475"/>
    </source>
</evidence>
<feature type="transmembrane region" description="Helical" evidence="10">
    <location>
        <begin position="12"/>
        <end position="29"/>
    </location>
</feature>
<evidence type="ECO:0000256" key="8">
    <source>
        <dbReference type="ARBA" id="ARBA00022989"/>
    </source>
</evidence>
<evidence type="ECO:0000256" key="2">
    <source>
        <dbReference type="ARBA" id="ARBA00007809"/>
    </source>
</evidence>
<evidence type="ECO:0000256" key="10">
    <source>
        <dbReference type="SAM" id="Phobius"/>
    </source>
</evidence>
<dbReference type="Gene3D" id="1.20.1280.290">
    <property type="match status" value="2"/>
</dbReference>
<evidence type="ECO:0000256" key="7">
    <source>
        <dbReference type="ARBA" id="ARBA00022737"/>
    </source>
</evidence>
<organism evidence="11 12">
    <name type="scientific">Phytophthora kernoviae</name>
    <dbReference type="NCBI Taxonomy" id="325452"/>
    <lineage>
        <taxon>Eukaryota</taxon>
        <taxon>Sar</taxon>
        <taxon>Stramenopiles</taxon>
        <taxon>Oomycota</taxon>
        <taxon>Peronosporomycetes</taxon>
        <taxon>Peronosporales</taxon>
        <taxon>Peronosporaceae</taxon>
        <taxon>Phytophthora</taxon>
    </lineage>
</organism>
<dbReference type="GO" id="GO:0051119">
    <property type="term" value="F:sugar transmembrane transporter activity"/>
    <property type="evidence" value="ECO:0007669"/>
    <property type="project" value="InterPro"/>
</dbReference>
<evidence type="ECO:0000256" key="9">
    <source>
        <dbReference type="ARBA" id="ARBA00023136"/>
    </source>
</evidence>
<keyword evidence="6 10" id="KW-0812">Transmembrane</keyword>
<dbReference type="Pfam" id="PF03083">
    <property type="entry name" value="MtN3_slv"/>
    <property type="match status" value="2"/>
</dbReference>
<comment type="caution">
    <text evidence="11">The sequence shown here is derived from an EMBL/GenBank/DDBJ whole genome shotgun (WGS) entry which is preliminary data.</text>
</comment>